<feature type="region of interest" description="Disordered" evidence="1">
    <location>
        <begin position="156"/>
        <end position="226"/>
    </location>
</feature>
<evidence type="ECO:0008006" key="4">
    <source>
        <dbReference type="Google" id="ProtNLM"/>
    </source>
</evidence>
<name>A0A423W0Z8_CYTCH</name>
<keyword evidence="3" id="KW-1185">Reference proteome</keyword>
<dbReference type="OrthoDB" id="610608at2759"/>
<gene>
    <name evidence="2" type="ORF">VSDG_04134</name>
</gene>
<comment type="caution">
    <text evidence="2">The sequence shown here is derived from an EMBL/GenBank/DDBJ whole genome shotgun (WGS) entry which is preliminary data.</text>
</comment>
<dbReference type="Proteomes" id="UP000284375">
    <property type="component" value="Unassembled WGS sequence"/>
</dbReference>
<protein>
    <recommendedName>
        <fullName evidence="4">C2H2-type domain-containing protein</fullName>
    </recommendedName>
</protein>
<feature type="compositionally biased region" description="Polar residues" evidence="1">
    <location>
        <begin position="16"/>
        <end position="25"/>
    </location>
</feature>
<organism evidence="2 3">
    <name type="scientific">Cytospora chrysosperma</name>
    <name type="common">Cytospora canker fungus</name>
    <name type="synonym">Sphaeria chrysosperma</name>
    <dbReference type="NCBI Taxonomy" id="252740"/>
    <lineage>
        <taxon>Eukaryota</taxon>
        <taxon>Fungi</taxon>
        <taxon>Dikarya</taxon>
        <taxon>Ascomycota</taxon>
        <taxon>Pezizomycotina</taxon>
        <taxon>Sordariomycetes</taxon>
        <taxon>Sordariomycetidae</taxon>
        <taxon>Diaporthales</taxon>
        <taxon>Cytosporaceae</taxon>
        <taxon>Cytospora</taxon>
    </lineage>
</organism>
<feature type="compositionally biased region" description="Basic and acidic residues" evidence="1">
    <location>
        <begin position="73"/>
        <end position="82"/>
    </location>
</feature>
<dbReference type="STRING" id="252740.A0A423W0Z8"/>
<dbReference type="EMBL" id="LJZO01000018">
    <property type="protein sequence ID" value="ROV97024.1"/>
    <property type="molecule type" value="Genomic_DNA"/>
</dbReference>
<dbReference type="PANTHER" id="PTHR38166">
    <property type="entry name" value="C2H2-TYPE DOMAIN-CONTAINING PROTEIN-RELATED"/>
    <property type="match status" value="1"/>
</dbReference>
<dbReference type="AlphaFoldDB" id="A0A423W0Z8"/>
<feature type="compositionally biased region" description="Acidic residues" evidence="1">
    <location>
        <begin position="197"/>
        <end position="210"/>
    </location>
</feature>
<proteinExistence type="predicted"/>
<accession>A0A423W0Z8</accession>
<sequence length="610" mass="67820">MNTADEGLQKYESKLGSHSATTSVAESKVSKGFTSSSVSREPVQPNFGRVQPGMAAGSRSPSRPGSPNGSLSSRDKDLKLSEESDEAAYETLVENIKSLVIDSPCVDDLKDRGVPLESYTHWFLEQVSNHRDSSFQRHTSALPIRTLPIRVCNPGANVAKSQAPRGGGRGGNDGNNKRKNGENNGAGRGSRDKENNDSYDDADDGSEDDSEQPKRQKTGDEHDGNYICPYREHNALRFNVRTHPYCALSSFKSLTLLKRHIKNFHRRSANESHRCHRCRCSFPDEETLVNHQRDDKRCEVAPDPDVYEDPEDGISTSVMQKLAGRAKGTKISSWEAIWRLLFPQDEYVPGLEKYEPPVELDEVEDKLRDREFLTSFLENKSSVWYSEASVGGHGFTYILEVADHCRRHLGHEESPTRIKLGKKFLKMVEEVLNPGYSQPPYRQEDYVVGLDLPLPRHPIHTFSNQFTEYAAQGPYDINGQASTAANQDMTMFSTNPNAPQFPPPLVRLMGNAYPTQNGALSQHQNFNNSSEFSDSAYQSIPPTQGPGSGQPGQAHINCQDECPVNPQTAFDLRESDFNYAGFCQDGLTSVEDFNQSADMNWAHGGSLGAH</sequence>
<reference evidence="2 3" key="1">
    <citation type="submission" date="2015-09" db="EMBL/GenBank/DDBJ databases">
        <title>Host preference determinants of Valsa canker pathogens revealed by comparative genomics.</title>
        <authorList>
            <person name="Yin Z."/>
            <person name="Huang L."/>
        </authorList>
    </citation>
    <scope>NUCLEOTIDE SEQUENCE [LARGE SCALE GENOMIC DNA]</scope>
    <source>
        <strain evidence="2 3">YSFL</strain>
    </source>
</reference>
<evidence type="ECO:0000313" key="2">
    <source>
        <dbReference type="EMBL" id="ROV97024.1"/>
    </source>
</evidence>
<evidence type="ECO:0000256" key="1">
    <source>
        <dbReference type="SAM" id="MobiDB-lite"/>
    </source>
</evidence>
<feature type="region of interest" description="Disordered" evidence="1">
    <location>
        <begin position="516"/>
        <end position="559"/>
    </location>
</feature>
<feature type="region of interest" description="Disordered" evidence="1">
    <location>
        <begin position="1"/>
        <end position="83"/>
    </location>
</feature>
<feature type="compositionally biased region" description="Polar residues" evidence="1">
    <location>
        <begin position="516"/>
        <end position="537"/>
    </location>
</feature>
<feature type="compositionally biased region" description="Basic and acidic residues" evidence="1">
    <location>
        <begin position="211"/>
        <end position="226"/>
    </location>
</feature>
<evidence type="ECO:0000313" key="3">
    <source>
        <dbReference type="Proteomes" id="UP000284375"/>
    </source>
</evidence>
<dbReference type="PANTHER" id="PTHR38166:SF1">
    <property type="entry name" value="C2H2-TYPE DOMAIN-CONTAINING PROTEIN"/>
    <property type="match status" value="1"/>
</dbReference>
<feature type="compositionally biased region" description="Low complexity" evidence="1">
    <location>
        <begin position="57"/>
        <end position="72"/>
    </location>
</feature>